<proteinExistence type="predicted"/>
<reference evidence="7 8" key="1">
    <citation type="submission" date="2018-08" db="EMBL/GenBank/DDBJ databases">
        <title>Verrucosispora craniellae sp. nov., isolated from a marine sponge in the South China Sea.</title>
        <authorList>
            <person name="Li L."/>
            <person name="Lin H.W."/>
        </authorList>
    </citation>
    <scope>NUCLEOTIDE SEQUENCE [LARGE SCALE GENOMIC DNA]</scope>
    <source>
        <strain evidence="7 8">LHW63014</strain>
    </source>
</reference>
<protein>
    <submittedName>
        <fullName evidence="7">ABC transporter ATP-binding protein</fullName>
    </submittedName>
</protein>
<keyword evidence="4 5" id="KW-0472">Membrane</keyword>
<comment type="caution">
    <text evidence="7">The sequence shown here is derived from an EMBL/GenBank/DDBJ whole genome shotgun (WGS) entry which is preliminary data.</text>
</comment>
<accession>A0A372FZX0</accession>
<gene>
    <name evidence="7" type="ORF">D0Q02_11145</name>
</gene>
<evidence type="ECO:0000256" key="3">
    <source>
        <dbReference type="ARBA" id="ARBA00022989"/>
    </source>
</evidence>
<dbReference type="GO" id="GO:0140359">
    <property type="term" value="F:ABC-type transporter activity"/>
    <property type="evidence" value="ECO:0007669"/>
    <property type="project" value="InterPro"/>
</dbReference>
<dbReference type="PROSITE" id="PS50929">
    <property type="entry name" value="ABC_TM1F"/>
    <property type="match status" value="1"/>
</dbReference>
<comment type="subcellular location">
    <subcellularLocation>
        <location evidence="1">Cell membrane</location>
        <topology evidence="1">Multi-pass membrane protein</topology>
    </subcellularLocation>
</comment>
<dbReference type="Pfam" id="PF00664">
    <property type="entry name" value="ABC_membrane"/>
    <property type="match status" value="1"/>
</dbReference>
<dbReference type="GO" id="GO:0005524">
    <property type="term" value="F:ATP binding"/>
    <property type="evidence" value="ECO:0007669"/>
    <property type="project" value="UniProtKB-KW"/>
</dbReference>
<feature type="transmembrane region" description="Helical" evidence="5">
    <location>
        <begin position="9"/>
        <end position="31"/>
    </location>
</feature>
<keyword evidence="3 5" id="KW-1133">Transmembrane helix</keyword>
<dbReference type="Proteomes" id="UP000262621">
    <property type="component" value="Unassembled WGS sequence"/>
</dbReference>
<evidence type="ECO:0000313" key="8">
    <source>
        <dbReference type="Proteomes" id="UP000262621"/>
    </source>
</evidence>
<keyword evidence="8" id="KW-1185">Reference proteome</keyword>
<evidence type="ECO:0000259" key="6">
    <source>
        <dbReference type="PROSITE" id="PS50929"/>
    </source>
</evidence>
<dbReference type="InterPro" id="IPR036640">
    <property type="entry name" value="ABC1_TM_sf"/>
</dbReference>
<dbReference type="InterPro" id="IPR011527">
    <property type="entry name" value="ABC1_TM_dom"/>
</dbReference>
<dbReference type="AlphaFoldDB" id="A0A372FZX0"/>
<keyword evidence="7" id="KW-0067">ATP-binding</keyword>
<keyword evidence="2 5" id="KW-0812">Transmembrane</keyword>
<evidence type="ECO:0000256" key="2">
    <source>
        <dbReference type="ARBA" id="ARBA00022692"/>
    </source>
</evidence>
<keyword evidence="7" id="KW-0547">Nucleotide-binding</keyword>
<evidence type="ECO:0000313" key="7">
    <source>
        <dbReference type="EMBL" id="RFS46335.1"/>
    </source>
</evidence>
<feature type="transmembrane region" description="Helical" evidence="5">
    <location>
        <begin position="51"/>
        <end position="73"/>
    </location>
</feature>
<dbReference type="GO" id="GO:0005886">
    <property type="term" value="C:plasma membrane"/>
    <property type="evidence" value="ECO:0007669"/>
    <property type="project" value="UniProtKB-SubCell"/>
</dbReference>
<name>A0A372FZX0_9ACTN</name>
<organism evidence="7 8">
    <name type="scientific">Micromonospora craniellae</name>
    <dbReference type="NCBI Taxonomy" id="2294034"/>
    <lineage>
        <taxon>Bacteria</taxon>
        <taxon>Bacillati</taxon>
        <taxon>Actinomycetota</taxon>
        <taxon>Actinomycetes</taxon>
        <taxon>Micromonosporales</taxon>
        <taxon>Micromonosporaceae</taxon>
        <taxon>Micromonospora</taxon>
    </lineage>
</organism>
<evidence type="ECO:0000256" key="4">
    <source>
        <dbReference type="ARBA" id="ARBA00023136"/>
    </source>
</evidence>
<dbReference type="EMBL" id="QVFU01000009">
    <property type="protein sequence ID" value="RFS46335.1"/>
    <property type="molecule type" value="Genomic_DNA"/>
</dbReference>
<sequence>MARPVRGSVWLAGLLNALGAVTGLLPVIFAVELARAVLPLTQGIEIDAARVWLLVGGLVVGVVVGSMLSGWGYGVSHDADAKLSEDLRQRQVGHLLTLPLNWFTRTSSGRVKKVVQDDVAKTHQLIAHAVPDITSAVVVPVASLGYLFWLDWRMASSRAYPWLPAWSLRRS</sequence>
<feature type="domain" description="ABC transmembrane type-1" evidence="6">
    <location>
        <begin position="17"/>
        <end position="155"/>
    </location>
</feature>
<dbReference type="SUPFAM" id="SSF90123">
    <property type="entry name" value="ABC transporter transmembrane region"/>
    <property type="match status" value="1"/>
</dbReference>
<evidence type="ECO:0000256" key="1">
    <source>
        <dbReference type="ARBA" id="ARBA00004651"/>
    </source>
</evidence>
<dbReference type="Gene3D" id="1.20.1560.10">
    <property type="entry name" value="ABC transporter type 1, transmembrane domain"/>
    <property type="match status" value="1"/>
</dbReference>
<evidence type="ECO:0000256" key="5">
    <source>
        <dbReference type="SAM" id="Phobius"/>
    </source>
</evidence>